<evidence type="ECO:0000256" key="4">
    <source>
        <dbReference type="ARBA" id="ARBA00022833"/>
    </source>
</evidence>
<gene>
    <name evidence="9" type="ORF">CTI12_AA335730</name>
</gene>
<evidence type="ECO:0000313" key="10">
    <source>
        <dbReference type="Proteomes" id="UP000245207"/>
    </source>
</evidence>
<dbReference type="Pfam" id="PF18044">
    <property type="entry name" value="zf-CCCH_4"/>
    <property type="match status" value="1"/>
</dbReference>
<organism evidence="9 10">
    <name type="scientific">Artemisia annua</name>
    <name type="common">Sweet wormwood</name>
    <dbReference type="NCBI Taxonomy" id="35608"/>
    <lineage>
        <taxon>Eukaryota</taxon>
        <taxon>Viridiplantae</taxon>
        <taxon>Streptophyta</taxon>
        <taxon>Embryophyta</taxon>
        <taxon>Tracheophyta</taxon>
        <taxon>Spermatophyta</taxon>
        <taxon>Magnoliopsida</taxon>
        <taxon>eudicotyledons</taxon>
        <taxon>Gunneridae</taxon>
        <taxon>Pentapetalae</taxon>
        <taxon>asterids</taxon>
        <taxon>campanulids</taxon>
        <taxon>Asterales</taxon>
        <taxon>Asteraceae</taxon>
        <taxon>Asteroideae</taxon>
        <taxon>Anthemideae</taxon>
        <taxon>Artemisiinae</taxon>
        <taxon>Artemisia</taxon>
    </lineage>
</organism>
<feature type="domain" description="C3H1-type" evidence="8">
    <location>
        <begin position="351"/>
        <end position="378"/>
    </location>
</feature>
<evidence type="ECO:0000313" key="9">
    <source>
        <dbReference type="EMBL" id="PWA65279.1"/>
    </source>
</evidence>
<keyword evidence="6" id="KW-0175">Coiled coil</keyword>
<dbReference type="InterPro" id="IPR036855">
    <property type="entry name" value="Znf_CCCH_sf"/>
</dbReference>
<feature type="region of interest" description="Disordered" evidence="7">
    <location>
        <begin position="402"/>
        <end position="509"/>
    </location>
</feature>
<evidence type="ECO:0000259" key="8">
    <source>
        <dbReference type="PROSITE" id="PS50103"/>
    </source>
</evidence>
<dbReference type="InterPro" id="IPR000571">
    <property type="entry name" value="Znf_CCCH"/>
</dbReference>
<dbReference type="OrthoDB" id="411372at2759"/>
<dbReference type="Proteomes" id="UP000245207">
    <property type="component" value="Unassembled WGS sequence"/>
</dbReference>
<dbReference type="PANTHER" id="PTHR13119">
    <property type="entry name" value="ZINC FINGER CCCH DOMAIN-CONTAINING PROTEI"/>
    <property type="match status" value="1"/>
</dbReference>
<comment type="caution">
    <text evidence="9">The sequence shown here is derived from an EMBL/GenBank/DDBJ whole genome shotgun (WGS) entry which is preliminary data.</text>
</comment>
<evidence type="ECO:0000256" key="6">
    <source>
        <dbReference type="SAM" id="Coils"/>
    </source>
</evidence>
<reference evidence="9 10" key="1">
    <citation type="journal article" date="2018" name="Mol. Plant">
        <title>The genome of Artemisia annua provides insight into the evolution of Asteraceae family and artemisinin biosynthesis.</title>
        <authorList>
            <person name="Shen Q."/>
            <person name="Zhang L."/>
            <person name="Liao Z."/>
            <person name="Wang S."/>
            <person name="Yan T."/>
            <person name="Shi P."/>
            <person name="Liu M."/>
            <person name="Fu X."/>
            <person name="Pan Q."/>
            <person name="Wang Y."/>
            <person name="Lv Z."/>
            <person name="Lu X."/>
            <person name="Zhang F."/>
            <person name="Jiang W."/>
            <person name="Ma Y."/>
            <person name="Chen M."/>
            <person name="Hao X."/>
            <person name="Li L."/>
            <person name="Tang Y."/>
            <person name="Lv G."/>
            <person name="Zhou Y."/>
            <person name="Sun X."/>
            <person name="Brodelius P.E."/>
            <person name="Rose J.K.C."/>
            <person name="Tang K."/>
        </authorList>
    </citation>
    <scope>NUCLEOTIDE SEQUENCE [LARGE SCALE GENOMIC DNA]</scope>
    <source>
        <strain evidence="10">cv. Huhao1</strain>
        <tissue evidence="9">Leaf</tissue>
    </source>
</reference>
<dbReference type="PROSITE" id="PS50103">
    <property type="entry name" value="ZF_C3H1"/>
    <property type="match status" value="3"/>
</dbReference>
<keyword evidence="1 5" id="KW-0479">Metal-binding</keyword>
<dbReference type="EMBL" id="PKPP01004257">
    <property type="protein sequence ID" value="PWA65279.1"/>
    <property type="molecule type" value="Genomic_DNA"/>
</dbReference>
<dbReference type="GO" id="GO:0005634">
    <property type="term" value="C:nucleus"/>
    <property type="evidence" value="ECO:0007669"/>
    <property type="project" value="TreeGrafter"/>
</dbReference>
<feature type="zinc finger region" description="C3H1-type" evidence="5">
    <location>
        <begin position="381"/>
        <end position="404"/>
    </location>
</feature>
<evidence type="ECO:0000256" key="2">
    <source>
        <dbReference type="ARBA" id="ARBA00022737"/>
    </source>
</evidence>
<feature type="domain" description="C3H1-type" evidence="8">
    <location>
        <begin position="381"/>
        <end position="404"/>
    </location>
</feature>
<feature type="compositionally biased region" description="Polar residues" evidence="7">
    <location>
        <begin position="464"/>
        <end position="479"/>
    </location>
</feature>
<feature type="coiled-coil region" evidence="6">
    <location>
        <begin position="286"/>
        <end position="313"/>
    </location>
</feature>
<dbReference type="InterPro" id="IPR041367">
    <property type="entry name" value="Znf-CCCH_4"/>
</dbReference>
<feature type="zinc finger region" description="C3H1-type" evidence="5">
    <location>
        <begin position="351"/>
        <end position="378"/>
    </location>
</feature>
<protein>
    <submittedName>
        <fullName evidence="9">Zinc finger, CCCH-type</fullName>
    </submittedName>
</protein>
<dbReference type="GO" id="GO:0003723">
    <property type="term" value="F:RNA binding"/>
    <property type="evidence" value="ECO:0007669"/>
    <property type="project" value="InterPro"/>
</dbReference>
<dbReference type="GO" id="GO:0045892">
    <property type="term" value="P:negative regulation of DNA-templated transcription"/>
    <property type="evidence" value="ECO:0007669"/>
    <property type="project" value="InterPro"/>
</dbReference>
<evidence type="ECO:0000256" key="5">
    <source>
        <dbReference type="PROSITE-ProRule" id="PRU00723"/>
    </source>
</evidence>
<dbReference type="AlphaFoldDB" id="A0A2U1MVL0"/>
<keyword evidence="2" id="KW-0677">Repeat</keyword>
<proteinExistence type="predicted"/>
<dbReference type="Gene3D" id="4.10.1000.10">
    <property type="entry name" value="Zinc finger, CCCH-type"/>
    <property type="match status" value="1"/>
</dbReference>
<keyword evidence="3 5" id="KW-0863">Zinc-finger</keyword>
<name>A0A2U1MVL0_ARTAN</name>
<evidence type="ECO:0000256" key="1">
    <source>
        <dbReference type="ARBA" id="ARBA00022723"/>
    </source>
</evidence>
<dbReference type="GO" id="GO:0008270">
    <property type="term" value="F:zinc ion binding"/>
    <property type="evidence" value="ECO:0007669"/>
    <property type="project" value="UniProtKB-KW"/>
</dbReference>
<dbReference type="SMART" id="SM00356">
    <property type="entry name" value="ZnF_C3H1"/>
    <property type="match status" value="3"/>
</dbReference>
<evidence type="ECO:0000256" key="3">
    <source>
        <dbReference type="ARBA" id="ARBA00022771"/>
    </source>
</evidence>
<feature type="zinc finger region" description="C3H1-type" evidence="5">
    <location>
        <begin position="322"/>
        <end position="349"/>
    </location>
</feature>
<dbReference type="SUPFAM" id="SSF90229">
    <property type="entry name" value="CCCH zinc finger"/>
    <property type="match status" value="2"/>
</dbReference>
<accession>A0A2U1MVL0</accession>
<keyword evidence="10" id="KW-1185">Reference proteome</keyword>
<feature type="region of interest" description="Disordered" evidence="7">
    <location>
        <begin position="545"/>
        <end position="575"/>
    </location>
</feature>
<sequence>MGEVTQIPMIRRRKPLRSKTADTLFHILSVCQISDRGDTDIGPITKDDVPLDCTDTLPNDSLCQEDASMDESRVVLDTQEECLFNTQPEFAEPDHNTVGETTDLCHNVDADPSVSVDVNDQDNLMDLMMSSPTPLPTDKDVEEGEISVAVEDAGKDTMGIVNKNTRSLVDYSEVVVHGNSREPAKQATAVTGSDYSLRRSGRLLSFENNLRNSKTRNQDLVNPVKRQGSSTEEERVCKKAKKLVDLTTCPQNSISVGKHHGDASQEVVDASVNQDAANQKKKKCVVTKESRAKKKMKEKLNRAEKRRELGVNRPKLQLIVKEKKISICRHYMNGKCHEGEKCKFSHDTIPLTKSKPCCHFARHACMKGDDCPYDHQLSKYPCNKLLSTGGCDRGSKCLFSHEPSDPTSNAVNDPMPDQESPNSGSKRVDAKPCSTPKAVASNTQRNPVDITPKVFTRPPKGISFLSQKRSPLESRSSPNVDSKVKETTKTSSVTQDPKEITKTPPGVPRGINFLSFGKKPDLDNSNGGFSFKISNGIGKSPLGKLEGEGSKSDPAVNVVNGVKVDPPRDRPSFSQKPLPMMSFLSSTSQKALQTTLAFASKVEAGVKTNKPGYLTQKI</sequence>
<evidence type="ECO:0000256" key="7">
    <source>
        <dbReference type="SAM" id="MobiDB-lite"/>
    </source>
</evidence>
<feature type="region of interest" description="Disordered" evidence="7">
    <location>
        <begin position="214"/>
        <end position="233"/>
    </location>
</feature>
<dbReference type="InterPro" id="IPR045124">
    <property type="entry name" value="Su(sable)-like"/>
</dbReference>
<dbReference type="STRING" id="35608.A0A2U1MVL0"/>
<keyword evidence="4 5" id="KW-0862">Zinc</keyword>
<dbReference type="PANTHER" id="PTHR13119:SF12">
    <property type="entry name" value="PROTEIN SUPPRESSOR OF SABLE"/>
    <property type="match status" value="1"/>
</dbReference>
<feature type="domain" description="C3H1-type" evidence="8">
    <location>
        <begin position="322"/>
        <end position="349"/>
    </location>
</feature>
<dbReference type="Gene3D" id="2.30.30.1190">
    <property type="match status" value="1"/>
</dbReference>